<feature type="compositionally biased region" description="Low complexity" evidence="11">
    <location>
        <begin position="155"/>
        <end position="168"/>
    </location>
</feature>
<organism evidence="12 13">
    <name type="scientific">Colletotrichum fioriniae PJ7</name>
    <dbReference type="NCBI Taxonomy" id="1445577"/>
    <lineage>
        <taxon>Eukaryota</taxon>
        <taxon>Fungi</taxon>
        <taxon>Dikarya</taxon>
        <taxon>Ascomycota</taxon>
        <taxon>Pezizomycotina</taxon>
        <taxon>Sordariomycetes</taxon>
        <taxon>Hypocreomycetidae</taxon>
        <taxon>Glomerellales</taxon>
        <taxon>Glomerellaceae</taxon>
        <taxon>Colletotrichum</taxon>
        <taxon>Colletotrichum acutatum species complex</taxon>
    </lineage>
</organism>
<feature type="compositionally biased region" description="Polar residues" evidence="11">
    <location>
        <begin position="197"/>
        <end position="221"/>
    </location>
</feature>
<evidence type="ECO:0000313" key="13">
    <source>
        <dbReference type="Proteomes" id="UP000020467"/>
    </source>
</evidence>
<keyword evidence="3 10" id="KW-0349">Heme</keyword>
<evidence type="ECO:0000256" key="1">
    <source>
        <dbReference type="ARBA" id="ARBA00004273"/>
    </source>
</evidence>
<dbReference type="Pfam" id="PF01265">
    <property type="entry name" value="Cyto_heme_lyase"/>
    <property type="match status" value="1"/>
</dbReference>
<feature type="compositionally biased region" description="Polar residues" evidence="11">
    <location>
        <begin position="242"/>
        <end position="256"/>
    </location>
</feature>
<keyword evidence="4 10" id="KW-0479">Metal-binding</keyword>
<dbReference type="EC" id="4.4.1.17" evidence="10"/>
<comment type="catalytic activity">
    <reaction evidence="10">
        <text>holo-[cytochrome c] = apo-[cytochrome c] + heme b</text>
        <dbReference type="Rhea" id="RHEA:22648"/>
        <dbReference type="Rhea" id="RHEA-COMP:10725"/>
        <dbReference type="Rhea" id="RHEA-COMP:10726"/>
        <dbReference type="ChEBI" id="CHEBI:29950"/>
        <dbReference type="ChEBI" id="CHEBI:60344"/>
        <dbReference type="ChEBI" id="CHEBI:83739"/>
        <dbReference type="EC" id="4.4.1.17"/>
    </reaction>
</comment>
<evidence type="ECO:0000256" key="7">
    <source>
        <dbReference type="ARBA" id="ARBA00023128"/>
    </source>
</evidence>
<feature type="compositionally biased region" description="Low complexity" evidence="11">
    <location>
        <begin position="186"/>
        <end position="196"/>
    </location>
</feature>
<evidence type="ECO:0000256" key="2">
    <source>
        <dbReference type="ARBA" id="ARBA00007255"/>
    </source>
</evidence>
<name>A0A010S414_9PEZI</name>
<comment type="caution">
    <text evidence="12">The sequence shown here is derived from an EMBL/GenBank/DDBJ whole genome shotgun (WGS) entry which is preliminary data.</text>
</comment>
<evidence type="ECO:0000256" key="11">
    <source>
        <dbReference type="SAM" id="MobiDB-lite"/>
    </source>
</evidence>
<evidence type="ECO:0000256" key="9">
    <source>
        <dbReference type="ARBA" id="ARBA00023239"/>
    </source>
</evidence>
<keyword evidence="5 10" id="KW-0999">Mitochondrion inner membrane</keyword>
<dbReference type="AlphaFoldDB" id="A0A010S414"/>
<keyword evidence="7 10" id="KW-0496">Mitochondrion</keyword>
<accession>A0A010S414</accession>
<feature type="compositionally biased region" description="Pro residues" evidence="11">
    <location>
        <begin position="169"/>
        <end position="178"/>
    </location>
</feature>
<evidence type="ECO:0000256" key="8">
    <source>
        <dbReference type="ARBA" id="ARBA00023136"/>
    </source>
</evidence>
<dbReference type="EMBL" id="JARH01000106">
    <property type="protein sequence ID" value="EXF85364.1"/>
    <property type="molecule type" value="Genomic_DNA"/>
</dbReference>
<dbReference type="STRING" id="1445577.A0A010S414"/>
<keyword evidence="8 10" id="KW-0472">Membrane</keyword>
<sequence length="416" mass="45117">MNADLVDLVFLTRFQPSAATISSSVAIDYEDHSHHTMSDSSNGAAPETCPVDHKAREAWLQHARAANPDTAQPLHPPHPMPPTQAESPQSQQSQSSSSWAQSLLSLTPFSSSSAPPPPPTLTNAATTQAPAASADTAAEVCPVDHKSREAWLEQARAASAANGSSNPHSPHPANLPPNPHHRHQSPEAAPSSPQPSRSWTQSLKSYIPFTSSAPTTQTNTPILAPPAPTKSGLDTEREVSTIPRTATSAYPGTSRPSNHEQETGSDEATGNWIYPSQKMFFDAMKRKGHDTRAQDMATVVPIHNAVNERAWKEIKEWEAPYLEGTACDGPKLHSFLGLSTNMSPKARVNTLLGYTPPFDRHDWVVDRCGVQVEYVIDFYAGRPDARGKPSFYLDVRPKLNSWEGVKMRALRGVGLA</sequence>
<evidence type="ECO:0000256" key="4">
    <source>
        <dbReference type="ARBA" id="ARBA00022723"/>
    </source>
</evidence>
<evidence type="ECO:0000256" key="6">
    <source>
        <dbReference type="ARBA" id="ARBA00023004"/>
    </source>
</evidence>
<keyword evidence="6 10" id="KW-0408">Iron</keyword>
<evidence type="ECO:0000256" key="3">
    <source>
        <dbReference type="ARBA" id="ARBA00022617"/>
    </source>
</evidence>
<dbReference type="GO" id="GO:0005743">
    <property type="term" value="C:mitochondrial inner membrane"/>
    <property type="evidence" value="ECO:0007669"/>
    <property type="project" value="UniProtKB-SubCell"/>
</dbReference>
<gene>
    <name evidence="12" type="ORF">CFIO01_02578</name>
</gene>
<dbReference type="HOGENOM" id="CLU_048602_1_3_1"/>
<feature type="compositionally biased region" description="Low complexity" evidence="11">
    <location>
        <begin position="121"/>
        <end position="138"/>
    </location>
</feature>
<feature type="region of interest" description="Disordered" evidence="11">
    <location>
        <begin position="155"/>
        <end position="271"/>
    </location>
</feature>
<reference evidence="12 13" key="1">
    <citation type="submission" date="2014-02" db="EMBL/GenBank/DDBJ databases">
        <title>The genome sequence of Colletotrichum fioriniae PJ7.</title>
        <authorList>
            <person name="Baroncelli R."/>
            <person name="Thon M.R."/>
        </authorList>
    </citation>
    <scope>NUCLEOTIDE SEQUENCE [LARGE SCALE GENOMIC DNA]</scope>
    <source>
        <strain evidence="12 13">PJ7</strain>
    </source>
</reference>
<feature type="compositionally biased region" description="Low complexity" evidence="11">
    <location>
        <begin position="87"/>
        <end position="113"/>
    </location>
</feature>
<comment type="subcellular location">
    <subcellularLocation>
        <location evidence="1 10">Mitochondrion inner membrane</location>
    </subcellularLocation>
</comment>
<evidence type="ECO:0000313" key="12">
    <source>
        <dbReference type="EMBL" id="EXF85364.1"/>
    </source>
</evidence>
<dbReference type="PROSITE" id="PS00822">
    <property type="entry name" value="CYTO_HEME_LYASE_2"/>
    <property type="match status" value="1"/>
</dbReference>
<dbReference type="eggNOG" id="KOG3996">
    <property type="taxonomic scope" value="Eukaryota"/>
</dbReference>
<dbReference type="InterPro" id="IPR000511">
    <property type="entry name" value="Holocyt_c/c1_synthase"/>
</dbReference>
<dbReference type="PANTHER" id="PTHR12743">
    <property type="entry name" value="CYTOCHROME C1 HEME LYASE"/>
    <property type="match status" value="1"/>
</dbReference>
<comment type="similarity">
    <text evidence="2 10">Belongs to the cytochrome c-type heme lyase family.</text>
</comment>
<keyword evidence="13" id="KW-1185">Reference proteome</keyword>
<dbReference type="PANTHER" id="PTHR12743:SF0">
    <property type="entry name" value="HOLOCYTOCHROME C-TYPE SYNTHASE"/>
    <property type="match status" value="1"/>
</dbReference>
<dbReference type="Proteomes" id="UP000020467">
    <property type="component" value="Unassembled WGS sequence"/>
</dbReference>
<proteinExistence type="inferred from homology"/>
<dbReference type="GO" id="GO:0004408">
    <property type="term" value="F:holocytochrome-c synthase activity"/>
    <property type="evidence" value="ECO:0007669"/>
    <property type="project" value="UniProtKB-EC"/>
</dbReference>
<comment type="function">
    <text evidence="10">Lyase that catalyzes the covalent linking of the heme group to the cytochrome C apoprotein to produce the mature functional cytochrome.</text>
</comment>
<keyword evidence="9 10" id="KW-0456">Lyase</keyword>
<evidence type="ECO:0000256" key="10">
    <source>
        <dbReference type="RuleBase" id="RU363130"/>
    </source>
</evidence>
<protein>
    <recommendedName>
        <fullName evidence="10">Holocytochrome c-type synthase</fullName>
        <ecNumber evidence="10">4.4.1.17</ecNumber>
    </recommendedName>
</protein>
<dbReference type="GO" id="GO:0046872">
    <property type="term" value="F:metal ion binding"/>
    <property type="evidence" value="ECO:0007669"/>
    <property type="project" value="UniProtKB-KW"/>
</dbReference>
<feature type="region of interest" description="Disordered" evidence="11">
    <location>
        <begin position="68"/>
        <end position="141"/>
    </location>
</feature>
<evidence type="ECO:0000256" key="5">
    <source>
        <dbReference type="ARBA" id="ARBA00022792"/>
    </source>
</evidence>
<dbReference type="OrthoDB" id="4243at2759"/>
<dbReference type="KEGG" id="cfj:CFIO01_02578"/>
<dbReference type="PROSITE" id="PS00821">
    <property type="entry name" value="CYTO_HEME_LYASE_1"/>
    <property type="match status" value="1"/>
</dbReference>